<dbReference type="EMBL" id="FO704551">
    <property type="protein sequence ID" value="CDG21673.1"/>
    <property type="molecule type" value="Genomic_DNA"/>
</dbReference>
<reference evidence="1 2" key="1">
    <citation type="submission" date="2013-07" db="EMBL/GenBank/DDBJ databases">
        <authorList>
            <person name="Genoscope - CEA"/>
        </authorList>
    </citation>
    <scope>NUCLEOTIDE SEQUENCE [LARGE SCALE GENOMIC DNA]</scope>
    <source>
        <strain evidence="1 2">G6</strain>
    </source>
</reference>
<dbReference type="KEGG" id="xpo:XPG1_2018"/>
<dbReference type="Proteomes" id="UP000032735">
    <property type="component" value="Chromosome"/>
</dbReference>
<dbReference type="HOGENOM" id="CLU_180882_0_0_6"/>
<dbReference type="AlphaFoldDB" id="A0A068R3B3"/>
<dbReference type="RefSeq" id="WP_045958785.1">
    <property type="nucleotide sequence ID" value="NZ_FO704551.1"/>
</dbReference>
<name>A0A068R3B3_9GAMM</name>
<gene>
    <name evidence="1" type="ORF">XPG1_2018</name>
</gene>
<protein>
    <submittedName>
        <fullName evidence="1">Uncharacterized protein</fullName>
    </submittedName>
</protein>
<accession>A0A068R3B3</accession>
<dbReference type="OrthoDB" id="6447207at2"/>
<proteinExistence type="predicted"/>
<organism evidence="1 2">
    <name type="scientific">Xenorhabdus poinarii G6</name>
    <dbReference type="NCBI Taxonomy" id="1354304"/>
    <lineage>
        <taxon>Bacteria</taxon>
        <taxon>Pseudomonadati</taxon>
        <taxon>Pseudomonadota</taxon>
        <taxon>Gammaproteobacteria</taxon>
        <taxon>Enterobacterales</taxon>
        <taxon>Morganellaceae</taxon>
        <taxon>Xenorhabdus</taxon>
    </lineage>
</organism>
<evidence type="ECO:0000313" key="1">
    <source>
        <dbReference type="EMBL" id="CDG21673.1"/>
    </source>
</evidence>
<keyword evidence="2" id="KW-1185">Reference proteome</keyword>
<evidence type="ECO:0000313" key="2">
    <source>
        <dbReference type="Proteomes" id="UP000032735"/>
    </source>
</evidence>
<sequence>MTTNKNNSPTYTAEIELTDFAESNDSGVAFGKIFNDRRKRFDDGVEIMTSPVLNHKTYKTDGYIRTKNSVYKIRGHSA</sequence>
<dbReference type="STRING" id="1354304.XPG1_2018"/>